<evidence type="ECO:0000256" key="5">
    <source>
        <dbReference type="ARBA" id="ARBA00022989"/>
    </source>
</evidence>
<keyword evidence="4 8" id="KW-0812">Transmembrane</keyword>
<feature type="transmembrane region" description="Helical" evidence="8">
    <location>
        <begin position="85"/>
        <end position="104"/>
    </location>
</feature>
<proteinExistence type="inferred from homology"/>
<keyword evidence="7" id="KW-0924">Ammonia transport</keyword>
<organism evidence="10 11">
    <name type="scientific">Tetraparma gracilis</name>
    <dbReference type="NCBI Taxonomy" id="2962635"/>
    <lineage>
        <taxon>Eukaryota</taxon>
        <taxon>Sar</taxon>
        <taxon>Stramenopiles</taxon>
        <taxon>Ochrophyta</taxon>
        <taxon>Bolidophyceae</taxon>
        <taxon>Parmales</taxon>
        <taxon>Triparmaceae</taxon>
        <taxon>Tetraparma</taxon>
    </lineage>
</organism>
<evidence type="ECO:0000313" key="10">
    <source>
        <dbReference type="EMBL" id="GMI30131.1"/>
    </source>
</evidence>
<protein>
    <recommendedName>
        <fullName evidence="9">Ammonium transporter AmtB-like domain-containing protein</fullName>
    </recommendedName>
</protein>
<evidence type="ECO:0000256" key="3">
    <source>
        <dbReference type="ARBA" id="ARBA00022448"/>
    </source>
</evidence>
<feature type="domain" description="Ammonium transporter AmtB-like" evidence="9">
    <location>
        <begin position="9"/>
        <end position="226"/>
    </location>
</feature>
<evidence type="ECO:0000313" key="11">
    <source>
        <dbReference type="Proteomes" id="UP001165060"/>
    </source>
</evidence>
<keyword evidence="11" id="KW-1185">Reference proteome</keyword>
<dbReference type="Gene3D" id="1.10.3430.10">
    <property type="entry name" value="Ammonium transporter AmtB like domains"/>
    <property type="match status" value="1"/>
</dbReference>
<evidence type="ECO:0000256" key="6">
    <source>
        <dbReference type="ARBA" id="ARBA00023136"/>
    </source>
</evidence>
<dbReference type="PANTHER" id="PTHR11730:SF6">
    <property type="entry name" value="AMMONIUM TRANSPORTER"/>
    <property type="match status" value="1"/>
</dbReference>
<reference evidence="10 11" key="1">
    <citation type="journal article" date="2023" name="Commun. Biol.">
        <title>Genome analysis of Parmales, the sister group of diatoms, reveals the evolutionary specialization of diatoms from phago-mixotrophs to photoautotrophs.</title>
        <authorList>
            <person name="Ban H."/>
            <person name="Sato S."/>
            <person name="Yoshikawa S."/>
            <person name="Yamada K."/>
            <person name="Nakamura Y."/>
            <person name="Ichinomiya M."/>
            <person name="Sato N."/>
            <person name="Blanc-Mathieu R."/>
            <person name="Endo H."/>
            <person name="Kuwata A."/>
            <person name="Ogata H."/>
        </authorList>
    </citation>
    <scope>NUCLEOTIDE SEQUENCE [LARGE SCALE GENOMIC DNA]</scope>
</reference>
<keyword evidence="3" id="KW-0813">Transport</keyword>
<keyword evidence="6 8" id="KW-0472">Membrane</keyword>
<dbReference type="EMBL" id="BRYB01003083">
    <property type="protein sequence ID" value="GMI30131.1"/>
    <property type="molecule type" value="Genomic_DNA"/>
</dbReference>
<evidence type="ECO:0000256" key="7">
    <source>
        <dbReference type="ARBA" id="ARBA00023177"/>
    </source>
</evidence>
<feature type="transmembrane region" description="Helical" evidence="8">
    <location>
        <begin position="44"/>
        <end position="65"/>
    </location>
</feature>
<dbReference type="Pfam" id="PF00909">
    <property type="entry name" value="Ammonium_transp"/>
    <property type="match status" value="1"/>
</dbReference>
<evidence type="ECO:0000256" key="2">
    <source>
        <dbReference type="ARBA" id="ARBA00005887"/>
    </source>
</evidence>
<feature type="non-terminal residue" evidence="10">
    <location>
        <position position="1"/>
    </location>
</feature>
<name>A0ABQ6MQJ7_9STRA</name>
<comment type="caution">
    <text evidence="10">The sequence shown here is derived from an EMBL/GenBank/DDBJ whole genome shotgun (WGS) entry which is preliminary data.</text>
</comment>
<dbReference type="SUPFAM" id="SSF111352">
    <property type="entry name" value="Ammonium transporter"/>
    <property type="match status" value="1"/>
</dbReference>
<accession>A0ABQ6MQJ7</accession>
<gene>
    <name evidence="10" type="ORF">TeGR_g3232</name>
</gene>
<evidence type="ECO:0000259" key="9">
    <source>
        <dbReference type="Pfam" id="PF00909"/>
    </source>
</evidence>
<dbReference type="InterPro" id="IPR029020">
    <property type="entry name" value="Ammonium/urea_transptr"/>
</dbReference>
<comment type="subcellular location">
    <subcellularLocation>
        <location evidence="1">Membrane</location>
        <topology evidence="1">Multi-pass membrane protein</topology>
    </subcellularLocation>
</comment>
<evidence type="ECO:0000256" key="8">
    <source>
        <dbReference type="SAM" id="Phobius"/>
    </source>
</evidence>
<evidence type="ECO:0000256" key="4">
    <source>
        <dbReference type="ARBA" id="ARBA00022692"/>
    </source>
</evidence>
<feature type="transmembrane region" description="Helical" evidence="8">
    <location>
        <begin position="156"/>
        <end position="187"/>
    </location>
</feature>
<dbReference type="PROSITE" id="PS01219">
    <property type="entry name" value="AMMONIUM_TRANSP"/>
    <property type="match status" value="1"/>
</dbReference>
<feature type="transmembrane region" description="Helical" evidence="8">
    <location>
        <begin position="12"/>
        <end position="32"/>
    </location>
</feature>
<sequence length="226" mass="24203">LEFSIDSFFVVTSGALVFLMQAGFAMLCAGSIREKNVRNILLKNMLDAAVGAVVYFLIGFAFAYGDGGVFIGSNQFALGMLDPNMYATWFFQWAFAATAATIVAGTVAERCKMEAYLCYSVFLTGFVYPVVTRAVWDVRGWLSAFVTVGSGGFQDYPLFGVGMVDFAGSGVVHLTGGTVALVAAIILGPRIGRFTDEQGNKLKTPGDMPGHSVSLQVLGTFILWFG</sequence>
<dbReference type="InterPro" id="IPR024041">
    <property type="entry name" value="NH4_transpt_AmtB-like_dom"/>
</dbReference>
<feature type="transmembrane region" description="Helical" evidence="8">
    <location>
        <begin position="116"/>
        <end position="136"/>
    </location>
</feature>
<keyword evidence="5 8" id="KW-1133">Transmembrane helix</keyword>
<dbReference type="PANTHER" id="PTHR11730">
    <property type="entry name" value="AMMONIUM TRANSPORTER"/>
    <property type="match status" value="1"/>
</dbReference>
<evidence type="ECO:0000256" key="1">
    <source>
        <dbReference type="ARBA" id="ARBA00004141"/>
    </source>
</evidence>
<feature type="non-terminal residue" evidence="10">
    <location>
        <position position="226"/>
    </location>
</feature>
<comment type="similarity">
    <text evidence="2">Belongs to the ammonia transporter channel (TC 1.A.11.2) family.</text>
</comment>
<dbReference type="Proteomes" id="UP001165060">
    <property type="component" value="Unassembled WGS sequence"/>
</dbReference>
<dbReference type="InterPro" id="IPR018047">
    <property type="entry name" value="Ammonium_transpt_CS"/>
</dbReference>